<dbReference type="InterPro" id="IPR051599">
    <property type="entry name" value="Cell_Envelope_Assoc"/>
</dbReference>
<reference evidence="2 3" key="1">
    <citation type="journal article" date="2016" name="Nat. Commun.">
        <title>Thousands of microbial genomes shed light on interconnected biogeochemical processes in an aquifer system.</title>
        <authorList>
            <person name="Anantharaman K."/>
            <person name="Brown C.T."/>
            <person name="Hug L.A."/>
            <person name="Sharon I."/>
            <person name="Castelle C.J."/>
            <person name="Probst A.J."/>
            <person name="Thomas B.C."/>
            <person name="Singh A."/>
            <person name="Wilkins M.J."/>
            <person name="Karaoz U."/>
            <person name="Brodie E.L."/>
            <person name="Williams K.H."/>
            <person name="Hubbard S.S."/>
            <person name="Banfield J.F."/>
        </authorList>
    </citation>
    <scope>NUCLEOTIDE SEQUENCE [LARGE SCALE GENOMIC DNA]</scope>
</reference>
<dbReference type="GO" id="GO:0005886">
    <property type="term" value="C:plasma membrane"/>
    <property type="evidence" value="ECO:0007669"/>
    <property type="project" value="TreeGrafter"/>
</dbReference>
<organism evidence="2 3">
    <name type="scientific">candidate division Kazan bacterium RBG_13_50_9</name>
    <dbReference type="NCBI Taxonomy" id="1798535"/>
    <lineage>
        <taxon>Bacteria</taxon>
        <taxon>Bacteria division Kazan-3B-28</taxon>
    </lineage>
</organism>
<dbReference type="EMBL" id="META01000002">
    <property type="protein sequence ID" value="OGB74424.1"/>
    <property type="molecule type" value="Genomic_DNA"/>
</dbReference>
<dbReference type="Gene3D" id="3.40.50.620">
    <property type="entry name" value="HUPs"/>
    <property type="match status" value="1"/>
</dbReference>
<dbReference type="GO" id="GO:0000270">
    <property type="term" value="P:peptidoglycan metabolic process"/>
    <property type="evidence" value="ECO:0007669"/>
    <property type="project" value="TreeGrafter"/>
</dbReference>
<accession>A0A1F4NSG0</accession>
<dbReference type="InterPro" id="IPR014729">
    <property type="entry name" value="Rossmann-like_a/b/a_fold"/>
</dbReference>
<evidence type="ECO:0000313" key="2">
    <source>
        <dbReference type="EMBL" id="OGB74424.1"/>
    </source>
</evidence>
<dbReference type="AlphaFoldDB" id="A0A1F4NSG0"/>
<dbReference type="PANTHER" id="PTHR30336">
    <property type="entry name" value="INNER MEMBRANE PROTEIN, PROBABLE PERMEASE"/>
    <property type="match status" value="1"/>
</dbReference>
<protein>
    <recommendedName>
        <fullName evidence="1">DUF218 domain-containing protein</fullName>
    </recommendedName>
</protein>
<dbReference type="GO" id="GO:0043164">
    <property type="term" value="P:Gram-negative-bacterium-type cell wall biogenesis"/>
    <property type="evidence" value="ECO:0007669"/>
    <property type="project" value="TreeGrafter"/>
</dbReference>
<gene>
    <name evidence="2" type="ORF">A2V68_01840</name>
</gene>
<dbReference type="STRING" id="1798535.A2V68_01840"/>
<name>A0A1F4NSG0_UNCK3</name>
<dbReference type="Pfam" id="PF02698">
    <property type="entry name" value="DUF218"/>
    <property type="match status" value="1"/>
</dbReference>
<sequence>MVLKRVIALLLLALIILATASTVGVGFYLSPQDELAPADAIVVISGGETALRVKEGVSLYQSGWAPLIIMSGAARDEGIANAVSMKQMAINLGVPADSILVEPESINTFENATLVRKIIKEQKASQIILVTSPYHQRRASIVFHKALSELPVTIINHSALDSAWRKNGWWMDGWARRLTTSELKKIVYTQVVPFQYQK</sequence>
<proteinExistence type="predicted"/>
<dbReference type="Proteomes" id="UP000176651">
    <property type="component" value="Unassembled WGS sequence"/>
</dbReference>
<evidence type="ECO:0000313" key="3">
    <source>
        <dbReference type="Proteomes" id="UP000176651"/>
    </source>
</evidence>
<comment type="caution">
    <text evidence="2">The sequence shown here is derived from an EMBL/GenBank/DDBJ whole genome shotgun (WGS) entry which is preliminary data.</text>
</comment>
<dbReference type="CDD" id="cd06259">
    <property type="entry name" value="YdcF-like"/>
    <property type="match status" value="1"/>
</dbReference>
<dbReference type="InterPro" id="IPR003848">
    <property type="entry name" value="DUF218"/>
</dbReference>
<feature type="domain" description="DUF218" evidence="1">
    <location>
        <begin position="39"/>
        <end position="152"/>
    </location>
</feature>
<dbReference type="PANTHER" id="PTHR30336:SF4">
    <property type="entry name" value="ENVELOPE BIOGENESIS FACTOR ELYC"/>
    <property type="match status" value="1"/>
</dbReference>
<evidence type="ECO:0000259" key="1">
    <source>
        <dbReference type="Pfam" id="PF02698"/>
    </source>
</evidence>